<protein>
    <submittedName>
        <fullName evidence="1">Uncharacterized protein</fullName>
    </submittedName>
</protein>
<name>A0A328C2K3_9DELT</name>
<dbReference type="Proteomes" id="UP000249169">
    <property type="component" value="Unassembled WGS sequence"/>
</dbReference>
<dbReference type="EMBL" id="QHKO01000008">
    <property type="protein sequence ID" value="RAL20667.1"/>
    <property type="molecule type" value="Genomic_DNA"/>
</dbReference>
<gene>
    <name evidence="1" type="ORF">DL240_15225</name>
</gene>
<evidence type="ECO:0000313" key="2">
    <source>
        <dbReference type="Proteomes" id="UP000249169"/>
    </source>
</evidence>
<dbReference type="AlphaFoldDB" id="A0A328C2K3"/>
<accession>A0A328C2K3</accession>
<keyword evidence="2" id="KW-1185">Reference proteome</keyword>
<evidence type="ECO:0000313" key="1">
    <source>
        <dbReference type="EMBL" id="RAL20667.1"/>
    </source>
</evidence>
<comment type="caution">
    <text evidence="1">The sequence shown here is derived from an EMBL/GenBank/DDBJ whole genome shotgun (WGS) entry which is preliminary data.</text>
</comment>
<dbReference type="OrthoDB" id="333393at2"/>
<dbReference type="RefSeq" id="WP_111730759.1">
    <property type="nucleotide sequence ID" value="NZ_QHKO01000008.1"/>
</dbReference>
<sequence>MRLKILRLNGLRLELRRAADLTPADRDEIYIFASRYIEGSRQVIDAGFEVMRDVILVRERAGGPLVGVGTMDVRLFEVAGRRRVVLYPGNALLEPRFRGRNVLQAVVMVYFLEARLGYPRCPIDLAMAVFSYKSYLLLPRTYQTFWPRYEQATPPTERELMRRVAERYSQNVRPGPGGEWIGTVPKHLRGEVAPIGSQELASAHVRYFHEQNPGYGQGDVLVVLAPLNLKNWRAMVRTTVRRQLRGLKSRARARV</sequence>
<reference evidence="1 2" key="1">
    <citation type="submission" date="2018-05" db="EMBL/GenBank/DDBJ databases">
        <title>Lujinxingia marina gen. nov. sp. nov., a new facultative anaerobic member of the class Deltaproteobacteria, and proposal of Lujinxingaceae fam. nov.</title>
        <authorList>
            <person name="Li C.-M."/>
        </authorList>
    </citation>
    <scope>NUCLEOTIDE SEQUENCE [LARGE SCALE GENOMIC DNA]</scope>
    <source>
        <strain evidence="1 2">B210</strain>
    </source>
</reference>
<organism evidence="1 2">
    <name type="scientific">Lujinxingia litoralis</name>
    <dbReference type="NCBI Taxonomy" id="2211119"/>
    <lineage>
        <taxon>Bacteria</taxon>
        <taxon>Deltaproteobacteria</taxon>
        <taxon>Bradymonadales</taxon>
        <taxon>Lujinxingiaceae</taxon>
        <taxon>Lujinxingia</taxon>
    </lineage>
</organism>
<proteinExistence type="predicted"/>